<sequence>MKTSVAFFLLCLSLAHAQVSSNSTSPTIKTCAPYPLCGENGYCMEDGSCRCSRGWLASATRDGQSQCVLTFLDAGWRDPIVTMRVVFSIVFGIEVLLFSSSRYNSAGVGCALDRHILWVHFPPHLRLTLDPVQLMNYSVDFKGIFGTGNRMTMTVFTYIETPNLVLMFSILLAYYYLFFVAFVRARHKVIRSPPKPASCSLLATACVVTLIDGLRRSRDLVCPASCQLRSELTKKTICVAAVLLVANLFSFGSNVESAPGIELFLIKTGIVSALTAIARLMIIDIYLPFSNVKGWLTPSASTQSGTNQSHSKNNSSQKEESRTDNNTAQLELSTIQTNQDDDEV</sequence>
<evidence type="ECO:0000256" key="2">
    <source>
        <dbReference type="SAM" id="Phobius"/>
    </source>
</evidence>
<name>A0A2P6MNC4_9EUKA</name>
<comment type="caution">
    <text evidence="4">The sequence shown here is derived from an EMBL/GenBank/DDBJ whole genome shotgun (WGS) entry which is preliminary data.</text>
</comment>
<keyword evidence="2" id="KW-1133">Transmembrane helix</keyword>
<feature type="region of interest" description="Disordered" evidence="1">
    <location>
        <begin position="300"/>
        <end position="344"/>
    </location>
</feature>
<dbReference type="AlphaFoldDB" id="A0A2P6MNC4"/>
<evidence type="ECO:0008006" key="6">
    <source>
        <dbReference type="Google" id="ProtNLM"/>
    </source>
</evidence>
<feature type="chain" id="PRO_5015173503" description="EGF-like domain-containing protein" evidence="3">
    <location>
        <begin position="18"/>
        <end position="344"/>
    </location>
</feature>
<organism evidence="4 5">
    <name type="scientific">Planoprotostelium fungivorum</name>
    <dbReference type="NCBI Taxonomy" id="1890364"/>
    <lineage>
        <taxon>Eukaryota</taxon>
        <taxon>Amoebozoa</taxon>
        <taxon>Evosea</taxon>
        <taxon>Variosea</taxon>
        <taxon>Cavosteliida</taxon>
        <taxon>Cavosteliaceae</taxon>
        <taxon>Planoprotostelium</taxon>
    </lineage>
</organism>
<feature type="compositionally biased region" description="Polar residues" evidence="1">
    <location>
        <begin position="324"/>
        <end position="338"/>
    </location>
</feature>
<dbReference type="EMBL" id="MDYQ01000661">
    <property type="protein sequence ID" value="PRP73197.1"/>
    <property type="molecule type" value="Genomic_DNA"/>
</dbReference>
<feature type="signal peptide" evidence="3">
    <location>
        <begin position="1"/>
        <end position="17"/>
    </location>
</feature>
<dbReference type="Proteomes" id="UP000241769">
    <property type="component" value="Unassembled WGS sequence"/>
</dbReference>
<reference evidence="4 5" key="1">
    <citation type="journal article" date="2018" name="Genome Biol. Evol.">
        <title>Multiple Roots of Fruiting Body Formation in Amoebozoa.</title>
        <authorList>
            <person name="Hillmann F."/>
            <person name="Forbes G."/>
            <person name="Novohradska S."/>
            <person name="Ferling I."/>
            <person name="Riege K."/>
            <person name="Groth M."/>
            <person name="Westermann M."/>
            <person name="Marz M."/>
            <person name="Spaller T."/>
            <person name="Winckler T."/>
            <person name="Schaap P."/>
            <person name="Glockner G."/>
        </authorList>
    </citation>
    <scope>NUCLEOTIDE SEQUENCE [LARGE SCALE GENOMIC DNA]</scope>
    <source>
        <strain evidence="4 5">Jena</strain>
    </source>
</reference>
<gene>
    <name evidence="4" type="ORF">PROFUN_03511</name>
</gene>
<evidence type="ECO:0000256" key="3">
    <source>
        <dbReference type="SAM" id="SignalP"/>
    </source>
</evidence>
<accession>A0A2P6MNC4</accession>
<protein>
    <recommendedName>
        <fullName evidence="6">EGF-like domain-containing protein</fullName>
    </recommendedName>
</protein>
<evidence type="ECO:0000313" key="5">
    <source>
        <dbReference type="Proteomes" id="UP000241769"/>
    </source>
</evidence>
<evidence type="ECO:0000256" key="1">
    <source>
        <dbReference type="SAM" id="MobiDB-lite"/>
    </source>
</evidence>
<evidence type="ECO:0000313" key="4">
    <source>
        <dbReference type="EMBL" id="PRP73197.1"/>
    </source>
</evidence>
<keyword evidence="2" id="KW-0812">Transmembrane</keyword>
<keyword evidence="2" id="KW-0472">Membrane</keyword>
<proteinExistence type="predicted"/>
<dbReference type="InParanoid" id="A0A2P6MNC4"/>
<keyword evidence="5" id="KW-1185">Reference proteome</keyword>
<keyword evidence="3" id="KW-0732">Signal</keyword>
<feature type="transmembrane region" description="Helical" evidence="2">
    <location>
        <begin position="164"/>
        <end position="183"/>
    </location>
</feature>